<feature type="chain" id="PRO_5011021861" description="Cytochrome c-type biogenesis protein" evidence="7">
    <location>
        <begin position="21"/>
        <end position="157"/>
    </location>
</feature>
<comment type="similarity">
    <text evidence="1 7">Belongs to the CcmH/CycL/Ccl2/NrfF family.</text>
</comment>
<evidence type="ECO:0000313" key="10">
    <source>
        <dbReference type="Proteomes" id="UP000070371"/>
    </source>
</evidence>
<dbReference type="AlphaFoldDB" id="A0A126V2A7"/>
<dbReference type="InterPro" id="IPR005616">
    <property type="entry name" value="CcmH/CycL/Ccl2/NrfF_N"/>
</dbReference>
<dbReference type="PANTHER" id="PTHR47870">
    <property type="entry name" value="CYTOCHROME C-TYPE BIOGENESIS PROTEIN CCMH"/>
    <property type="match status" value="1"/>
</dbReference>
<dbReference type="InterPro" id="IPR051263">
    <property type="entry name" value="C-type_cytochrome_biogenesis"/>
</dbReference>
<keyword evidence="7" id="KW-0472">Membrane</keyword>
<dbReference type="RefSeq" id="WP_039002126.1">
    <property type="nucleotide sequence ID" value="NZ_CP014327.1"/>
</dbReference>
<evidence type="ECO:0000256" key="2">
    <source>
        <dbReference type="ARBA" id="ARBA00022617"/>
    </source>
</evidence>
<gene>
    <name evidence="9" type="ORF">RC74_15320</name>
</gene>
<evidence type="ECO:0000256" key="5">
    <source>
        <dbReference type="ARBA" id="ARBA00022748"/>
    </source>
</evidence>
<protein>
    <recommendedName>
        <fullName evidence="7">Cytochrome c-type biogenesis protein</fullName>
    </recommendedName>
</protein>
<dbReference type="OrthoDB" id="9804975at2"/>
<evidence type="ECO:0000256" key="1">
    <source>
        <dbReference type="ARBA" id="ARBA00010342"/>
    </source>
</evidence>
<keyword evidence="5" id="KW-0201">Cytochrome c-type biogenesis</keyword>
<keyword evidence="10" id="KW-1185">Reference proteome</keyword>
<keyword evidence="3 7" id="KW-0479">Metal-binding</keyword>
<dbReference type="GO" id="GO:0005886">
    <property type="term" value="C:plasma membrane"/>
    <property type="evidence" value="ECO:0007669"/>
    <property type="project" value="TreeGrafter"/>
</dbReference>
<dbReference type="Proteomes" id="UP000070371">
    <property type="component" value="Chromosome"/>
</dbReference>
<keyword evidence="7" id="KW-0812">Transmembrane</keyword>
<dbReference type="Pfam" id="PF03918">
    <property type="entry name" value="CcmH"/>
    <property type="match status" value="1"/>
</dbReference>
<dbReference type="CDD" id="cd16378">
    <property type="entry name" value="CcmH_N"/>
    <property type="match status" value="1"/>
</dbReference>
<feature type="signal peptide" evidence="7">
    <location>
        <begin position="1"/>
        <end position="20"/>
    </location>
</feature>
<dbReference type="EMBL" id="CP014327">
    <property type="protein sequence ID" value="AML52461.1"/>
    <property type="molecule type" value="Genomic_DNA"/>
</dbReference>
<dbReference type="PANTHER" id="PTHR47870:SF1">
    <property type="entry name" value="CYTOCHROME C-TYPE BIOGENESIS PROTEIN CCMH"/>
    <property type="match status" value="1"/>
</dbReference>
<dbReference type="InterPro" id="IPR038297">
    <property type="entry name" value="CcmH/CycL/NrfF/Ccl2_sf"/>
</dbReference>
<sequence>MKKIILVVILLMIPVFQAGAVEPNEMLSDPVLEARAREISKGLRCMQCQNENIDVSSADIARDLRLAVRERLVAGDTDDQTVAYIVDRYGEFALLSPTKTGMNLFLWFAGPAMFLLAFGVGVTFLRRSARRQENGSNPTIDNLSEEETARLDDIINR</sequence>
<accession>A0A126V2A7</accession>
<evidence type="ECO:0000256" key="3">
    <source>
        <dbReference type="ARBA" id="ARBA00022723"/>
    </source>
</evidence>
<evidence type="ECO:0000256" key="4">
    <source>
        <dbReference type="ARBA" id="ARBA00022729"/>
    </source>
</evidence>
<dbReference type="STRING" id="1579316.RC74_15320"/>
<evidence type="ECO:0000256" key="7">
    <source>
        <dbReference type="RuleBase" id="RU364112"/>
    </source>
</evidence>
<keyword evidence="4 7" id="KW-0732">Signal</keyword>
<keyword evidence="2 7" id="KW-0349">Heme</keyword>
<proteinExistence type="inferred from homology"/>
<dbReference type="GO" id="GO:0046872">
    <property type="term" value="F:metal ion binding"/>
    <property type="evidence" value="ECO:0007669"/>
    <property type="project" value="UniProtKB-KW"/>
</dbReference>
<evidence type="ECO:0000313" key="9">
    <source>
        <dbReference type="EMBL" id="AML52461.1"/>
    </source>
</evidence>
<comment type="function">
    <text evidence="7">Possible subunit of a heme lyase.</text>
</comment>
<evidence type="ECO:0000259" key="8">
    <source>
        <dbReference type="Pfam" id="PF03918"/>
    </source>
</evidence>
<dbReference type="KEGG" id="hat:RC74_15320"/>
<evidence type="ECO:0000256" key="6">
    <source>
        <dbReference type="ARBA" id="ARBA00023004"/>
    </source>
</evidence>
<feature type="transmembrane region" description="Helical" evidence="7">
    <location>
        <begin position="104"/>
        <end position="125"/>
    </location>
</feature>
<dbReference type="GO" id="GO:0017004">
    <property type="term" value="P:cytochrome complex assembly"/>
    <property type="evidence" value="ECO:0007669"/>
    <property type="project" value="UniProtKB-KW"/>
</dbReference>
<dbReference type="Gene3D" id="1.10.8.640">
    <property type="entry name" value="Cytochrome C biogenesis protein"/>
    <property type="match status" value="1"/>
</dbReference>
<keyword evidence="6 7" id="KW-0408">Iron</keyword>
<feature type="domain" description="CcmH/CycL/Ccl2/NrfF N-terminal" evidence="8">
    <location>
        <begin position="9"/>
        <end position="154"/>
    </location>
</feature>
<keyword evidence="7" id="KW-1133">Transmembrane helix</keyword>
<reference evidence="9 10" key="1">
    <citation type="submission" date="2016-02" db="EMBL/GenBank/DDBJ databases">
        <title>Complete genome sequence of Halocynthiibacter arcticus PAMC 20958t from arctic marine sediment.</title>
        <authorList>
            <person name="Lee Y.M."/>
            <person name="Baek K."/>
            <person name="Lee H.K."/>
            <person name="Shin S.C."/>
        </authorList>
    </citation>
    <scope>NUCLEOTIDE SEQUENCE [LARGE SCALE GENOMIC DNA]</scope>
    <source>
        <strain evidence="9">PAMC 20958</strain>
    </source>
</reference>
<organism evidence="9 10">
    <name type="scientific">Falsihalocynthiibacter arcticus</name>
    <dbReference type="NCBI Taxonomy" id="1579316"/>
    <lineage>
        <taxon>Bacteria</taxon>
        <taxon>Pseudomonadati</taxon>
        <taxon>Pseudomonadota</taxon>
        <taxon>Alphaproteobacteria</taxon>
        <taxon>Rhodobacterales</taxon>
        <taxon>Roseobacteraceae</taxon>
        <taxon>Falsihalocynthiibacter</taxon>
    </lineage>
</organism>
<name>A0A126V2A7_9RHOB</name>